<keyword evidence="1" id="KW-0479">Metal-binding</keyword>
<dbReference type="SUPFAM" id="SSF57903">
    <property type="entry name" value="FYVE/PHD zinc finger"/>
    <property type="match status" value="1"/>
</dbReference>
<reference evidence="6 7" key="1">
    <citation type="submission" date="2012-05" db="EMBL/GenBank/DDBJ databases">
        <title>Recombination and specialization in a pathogen metapopulation.</title>
        <authorList>
            <person name="Gardiner A."/>
            <person name="Kemen E."/>
            <person name="Schultz-Larsen T."/>
            <person name="MacLean D."/>
            <person name="Van Oosterhout C."/>
            <person name="Jones J.D.G."/>
        </authorList>
    </citation>
    <scope>NUCLEOTIDE SEQUENCE [LARGE SCALE GENOMIC DNA]</scope>
    <source>
        <strain evidence="6 7">Ac Nc2</strain>
    </source>
</reference>
<evidence type="ECO:0000313" key="7">
    <source>
        <dbReference type="Proteomes" id="UP000053237"/>
    </source>
</evidence>
<dbReference type="EMBL" id="CAIX01000279">
    <property type="protein sequence ID" value="CCI49160.1"/>
    <property type="molecule type" value="Genomic_DNA"/>
</dbReference>
<accession>A0A024GQI2</accession>
<dbReference type="Proteomes" id="UP000053237">
    <property type="component" value="Unassembled WGS sequence"/>
</dbReference>
<dbReference type="STRING" id="65357.A0A024GQI2"/>
<gene>
    <name evidence="6" type="ORF">BN9_104420</name>
</gene>
<dbReference type="GO" id="GO:0008270">
    <property type="term" value="F:zinc ion binding"/>
    <property type="evidence" value="ECO:0007669"/>
    <property type="project" value="UniProtKB-KW"/>
</dbReference>
<dbReference type="PROSITE" id="PS50178">
    <property type="entry name" value="ZF_FYVE"/>
    <property type="match status" value="1"/>
</dbReference>
<dbReference type="Gene3D" id="3.30.40.10">
    <property type="entry name" value="Zinc/RING finger domain, C3HC4 (zinc finger)"/>
    <property type="match status" value="1"/>
</dbReference>
<keyword evidence="2 4" id="KW-0863">Zinc-finger</keyword>
<protein>
    <recommendedName>
        <fullName evidence="5">FYVE-type domain-containing protein</fullName>
    </recommendedName>
</protein>
<dbReference type="InterPro" id="IPR017455">
    <property type="entry name" value="Znf_FYVE-rel"/>
</dbReference>
<evidence type="ECO:0000256" key="1">
    <source>
        <dbReference type="ARBA" id="ARBA00022723"/>
    </source>
</evidence>
<dbReference type="InterPro" id="IPR011011">
    <property type="entry name" value="Znf_FYVE_PHD"/>
</dbReference>
<sequence>MISRPHATGAFSLRSDLFPLSSISVEQQATLYSRAEETARILLNQTFNDQWRYIPFDKDGAQLRKDTSNLSASYRIVRATSAIHCQEHEIHQMFANTTSESWRGFLQCCLGKYFVDALILHQVPAPRESNEENYGARSLSVKWGVYETNVTGRRDLCVLDYRCKAVTQADQMMNVWCFTSIEGEQVGCYPLKESHHLERSELNRFGIFWHSISADQIQITLCGSFPVKFASVASSVILHVLSSVQRMVGELRVKNNLVIHSTHWIQDDERKTCWLCTRNFYALRRRHHCRRCGEIICAECSVKEQTILPFVGVSKLRLCKACCMEAKTTPLSTIDRSNVFECVGRGRSTSKATTSPLAYLRSSSTGSPCSSVFGISCTDQRLQKSEEKAVGQIEKACISSTCWKPSLDRLSTLEHQFTPYDNREKFVDSPHDVIEVSLGSKEDCSSSDNQEIHDGKVEKEGSIQMLLDHVDTTNTGSGSMFDLLCGLAGQTLDCPIASLCVLNQTSSEREENILRSSTGLAHDSALAEELSVFIDKVMEPQPTIVLDSSVDKRVQQIFGDRHRSIRIRFFAGCAIYSKHSHKQLGYICVADFKKRDAVEASHAFAMERLASLAVTTMERNIASSQSSVEKKQLDGQLSDSIAPCDFLPMTQPESSWEHNQSFRSKRKASIDYQNAESQLRHLLIKAIETQQLTKAHR</sequence>
<dbReference type="InParanoid" id="A0A024GQI2"/>
<comment type="caution">
    <text evidence="6">The sequence shown here is derived from an EMBL/GenBank/DDBJ whole genome shotgun (WGS) entry which is preliminary data.</text>
</comment>
<evidence type="ECO:0000256" key="4">
    <source>
        <dbReference type="PROSITE-ProRule" id="PRU00091"/>
    </source>
</evidence>
<organism evidence="6 7">
    <name type="scientific">Albugo candida</name>
    <dbReference type="NCBI Taxonomy" id="65357"/>
    <lineage>
        <taxon>Eukaryota</taxon>
        <taxon>Sar</taxon>
        <taxon>Stramenopiles</taxon>
        <taxon>Oomycota</taxon>
        <taxon>Peronosporomycetes</taxon>
        <taxon>Albuginales</taxon>
        <taxon>Albuginaceae</taxon>
        <taxon>Albugo</taxon>
    </lineage>
</organism>
<dbReference type="AlphaFoldDB" id="A0A024GQI2"/>
<feature type="domain" description="FYVE-type" evidence="5">
    <location>
        <begin position="267"/>
        <end position="327"/>
    </location>
</feature>
<dbReference type="Pfam" id="PF01363">
    <property type="entry name" value="FYVE"/>
    <property type="match status" value="1"/>
</dbReference>
<evidence type="ECO:0000259" key="5">
    <source>
        <dbReference type="PROSITE" id="PS50178"/>
    </source>
</evidence>
<proteinExistence type="predicted"/>
<keyword evidence="3" id="KW-0862">Zinc</keyword>
<dbReference type="SMART" id="SM00064">
    <property type="entry name" value="FYVE"/>
    <property type="match status" value="1"/>
</dbReference>
<name>A0A024GQI2_9STRA</name>
<dbReference type="PANTHER" id="PTHR43102">
    <property type="entry name" value="SLR1143 PROTEIN"/>
    <property type="match status" value="1"/>
</dbReference>
<evidence type="ECO:0000256" key="3">
    <source>
        <dbReference type="ARBA" id="ARBA00022833"/>
    </source>
</evidence>
<dbReference type="OrthoDB" id="5872154at2759"/>
<evidence type="ECO:0000256" key="2">
    <source>
        <dbReference type="ARBA" id="ARBA00022771"/>
    </source>
</evidence>
<dbReference type="InterPro" id="IPR013083">
    <property type="entry name" value="Znf_RING/FYVE/PHD"/>
</dbReference>
<evidence type="ECO:0000313" key="6">
    <source>
        <dbReference type="EMBL" id="CCI49160.1"/>
    </source>
</evidence>
<dbReference type="PANTHER" id="PTHR43102:SF2">
    <property type="entry name" value="GAF DOMAIN-CONTAINING PROTEIN"/>
    <property type="match status" value="1"/>
</dbReference>
<keyword evidence="7" id="KW-1185">Reference proteome</keyword>
<dbReference type="InterPro" id="IPR000306">
    <property type="entry name" value="Znf_FYVE"/>
</dbReference>